<sequence>MWLGSMKHNTSKILEFKSTREPVKVLGIFIGYNQDKIIEENFLNRIRKMKTSLNLWLSRDLTLYGKSLLAKTLGVSQLVYAASLLSVPNAVIKIVQTELFSFLWKNKRDKIKRAVIYQPLAEGGLNFINFDTMVKSLRLAWLSRLLGDNDDSWKVIPNYYLSEYGGLQFLLKCNYNAESINKYLPNFYRELLQYFQEFKTKPTFFPTANSYCGTTRL</sequence>
<organism evidence="1 2">
    <name type="scientific">Acropora cervicornis</name>
    <name type="common">Staghorn coral</name>
    <dbReference type="NCBI Taxonomy" id="6130"/>
    <lineage>
        <taxon>Eukaryota</taxon>
        <taxon>Metazoa</taxon>
        <taxon>Cnidaria</taxon>
        <taxon>Anthozoa</taxon>
        <taxon>Hexacorallia</taxon>
        <taxon>Scleractinia</taxon>
        <taxon>Astrocoeniina</taxon>
        <taxon>Acroporidae</taxon>
        <taxon>Acropora</taxon>
    </lineage>
</organism>
<dbReference type="EMBL" id="JARQWQ010000019">
    <property type="protein sequence ID" value="KAK2565465.1"/>
    <property type="molecule type" value="Genomic_DNA"/>
</dbReference>
<evidence type="ECO:0000313" key="2">
    <source>
        <dbReference type="Proteomes" id="UP001249851"/>
    </source>
</evidence>
<proteinExistence type="predicted"/>
<comment type="caution">
    <text evidence="1">The sequence shown here is derived from an EMBL/GenBank/DDBJ whole genome shotgun (WGS) entry which is preliminary data.</text>
</comment>
<reference evidence="1" key="1">
    <citation type="journal article" date="2023" name="G3 (Bethesda)">
        <title>Whole genome assembly and annotation of the endangered Caribbean coral Acropora cervicornis.</title>
        <authorList>
            <person name="Selwyn J.D."/>
            <person name="Vollmer S.V."/>
        </authorList>
    </citation>
    <scope>NUCLEOTIDE SEQUENCE</scope>
    <source>
        <strain evidence="1">K2</strain>
    </source>
</reference>
<dbReference type="Proteomes" id="UP001249851">
    <property type="component" value="Unassembled WGS sequence"/>
</dbReference>
<accession>A0AAD9QQY0</accession>
<name>A0AAD9QQY0_ACRCE</name>
<reference evidence="1" key="2">
    <citation type="journal article" date="2023" name="Science">
        <title>Genomic signatures of disease resistance in endangered staghorn corals.</title>
        <authorList>
            <person name="Vollmer S.V."/>
            <person name="Selwyn J.D."/>
            <person name="Despard B.A."/>
            <person name="Roesel C.L."/>
        </authorList>
    </citation>
    <scope>NUCLEOTIDE SEQUENCE</scope>
    <source>
        <strain evidence="1">K2</strain>
    </source>
</reference>
<protein>
    <submittedName>
        <fullName evidence="1">Uncharacterized protein</fullName>
    </submittedName>
</protein>
<evidence type="ECO:0000313" key="1">
    <source>
        <dbReference type="EMBL" id="KAK2565465.1"/>
    </source>
</evidence>
<gene>
    <name evidence="1" type="ORF">P5673_010530</name>
</gene>
<dbReference type="AlphaFoldDB" id="A0AAD9QQY0"/>
<keyword evidence="2" id="KW-1185">Reference proteome</keyword>